<evidence type="ECO:0008006" key="3">
    <source>
        <dbReference type="Google" id="ProtNLM"/>
    </source>
</evidence>
<comment type="caution">
    <text evidence="1">The sequence shown here is derived from an EMBL/GenBank/DDBJ whole genome shotgun (WGS) entry which is preliminary data.</text>
</comment>
<accession>A0ABS1THN3</accession>
<organism evidence="1 2">
    <name type="scientific">Neobacillus paridis</name>
    <dbReference type="NCBI Taxonomy" id="2803862"/>
    <lineage>
        <taxon>Bacteria</taxon>
        <taxon>Bacillati</taxon>
        <taxon>Bacillota</taxon>
        <taxon>Bacilli</taxon>
        <taxon>Bacillales</taxon>
        <taxon>Bacillaceae</taxon>
        <taxon>Neobacillus</taxon>
    </lineage>
</organism>
<dbReference type="EMBL" id="JAESWB010000005">
    <property type="protein sequence ID" value="MBL4950829.1"/>
    <property type="molecule type" value="Genomic_DNA"/>
</dbReference>
<dbReference type="Proteomes" id="UP000623967">
    <property type="component" value="Unassembled WGS sequence"/>
</dbReference>
<gene>
    <name evidence="1" type="ORF">JK635_01040</name>
</gene>
<dbReference type="PROSITE" id="PS51257">
    <property type="entry name" value="PROKAR_LIPOPROTEIN"/>
    <property type="match status" value="1"/>
</dbReference>
<reference evidence="1 2" key="1">
    <citation type="submission" date="2021-01" db="EMBL/GenBank/DDBJ databases">
        <title>Genome public.</title>
        <authorList>
            <person name="Liu C."/>
            <person name="Sun Q."/>
        </authorList>
    </citation>
    <scope>NUCLEOTIDE SEQUENCE [LARGE SCALE GENOMIC DNA]</scope>
    <source>
        <strain evidence="1 2">YIM B02564</strain>
    </source>
</reference>
<protein>
    <recommendedName>
        <fullName evidence="3">Lipoprotein</fullName>
    </recommendedName>
</protein>
<dbReference type="RefSeq" id="WP_202651552.1">
    <property type="nucleotide sequence ID" value="NZ_JAESWB010000005.1"/>
</dbReference>
<proteinExistence type="predicted"/>
<sequence length="64" mass="7061">MKKWSVFVLFIVLLTGCRSTPFSPEISIDWVDFVKWDGKSYDGIPSINKVKLPSVGSPSSPTDG</sequence>
<name>A0ABS1THN3_9BACI</name>
<evidence type="ECO:0000313" key="1">
    <source>
        <dbReference type="EMBL" id="MBL4950829.1"/>
    </source>
</evidence>
<evidence type="ECO:0000313" key="2">
    <source>
        <dbReference type="Proteomes" id="UP000623967"/>
    </source>
</evidence>
<keyword evidence="2" id="KW-1185">Reference proteome</keyword>